<keyword evidence="13" id="KW-0411">Iron-sulfur</keyword>
<comment type="pathway">
    <text evidence="16">Amino-acid biosynthesis.</text>
</comment>
<dbReference type="FunFam" id="3.20.20.70:FF:000053">
    <property type="entry name" value="Glutamate synthase large subunit"/>
    <property type="match status" value="1"/>
</dbReference>
<dbReference type="NCBIfam" id="NF008730">
    <property type="entry name" value="PRK11750.1"/>
    <property type="match status" value="1"/>
</dbReference>
<dbReference type="PANTHER" id="PTHR11938">
    <property type="entry name" value="FAD NADPH DEHYDROGENASE/OXIDOREDUCTASE"/>
    <property type="match status" value="1"/>
</dbReference>
<dbReference type="GO" id="GO:0046872">
    <property type="term" value="F:metal ion binding"/>
    <property type="evidence" value="ECO:0007669"/>
    <property type="project" value="UniProtKB-KW"/>
</dbReference>
<evidence type="ECO:0000313" key="20">
    <source>
        <dbReference type="Proteomes" id="UP000217103"/>
    </source>
</evidence>
<reference evidence="19 20" key="1">
    <citation type="submission" date="2016-10" db="EMBL/GenBank/DDBJ databases">
        <authorList>
            <person name="de Groot N.N."/>
        </authorList>
    </citation>
    <scope>NUCLEOTIDE SEQUENCE [LARGE SCALE GENOMIC DNA]</scope>
    <source>
        <strain evidence="19 20">DSM 43794</strain>
    </source>
</reference>
<evidence type="ECO:0000256" key="11">
    <source>
        <dbReference type="ARBA" id="ARBA00023002"/>
    </source>
</evidence>
<organism evidence="19 20">
    <name type="scientific">Thermostaphylospora chromogena</name>
    <dbReference type="NCBI Taxonomy" id="35622"/>
    <lineage>
        <taxon>Bacteria</taxon>
        <taxon>Bacillati</taxon>
        <taxon>Actinomycetota</taxon>
        <taxon>Actinomycetes</taxon>
        <taxon>Streptosporangiales</taxon>
        <taxon>Thermomonosporaceae</taxon>
        <taxon>Thermostaphylospora</taxon>
    </lineage>
</organism>
<dbReference type="CDD" id="cd00982">
    <property type="entry name" value="gltB_C"/>
    <property type="match status" value="1"/>
</dbReference>
<evidence type="ECO:0000259" key="18">
    <source>
        <dbReference type="PROSITE" id="PS51278"/>
    </source>
</evidence>
<evidence type="ECO:0000256" key="7">
    <source>
        <dbReference type="ARBA" id="ARBA00022643"/>
    </source>
</evidence>
<feature type="domain" description="Glutamine amidotransferase type-2" evidence="18">
    <location>
        <begin position="24"/>
        <end position="410"/>
    </location>
</feature>
<evidence type="ECO:0000256" key="9">
    <source>
        <dbReference type="ARBA" id="ARBA00022827"/>
    </source>
</evidence>
<dbReference type="InterPro" id="IPR036485">
    <property type="entry name" value="Glu_synth_asu_C_sf"/>
</dbReference>
<evidence type="ECO:0000256" key="15">
    <source>
        <dbReference type="ARBA" id="ARBA00023291"/>
    </source>
</evidence>
<evidence type="ECO:0000256" key="6">
    <source>
        <dbReference type="ARBA" id="ARBA00022630"/>
    </source>
</evidence>
<dbReference type="SUPFAM" id="SSF69336">
    <property type="entry name" value="Alpha subunit of glutamate synthase, C-terminal domain"/>
    <property type="match status" value="1"/>
</dbReference>
<accession>A0A1H1GE85</accession>
<comment type="similarity">
    <text evidence="4">Belongs to the glutamate synthase family.</text>
</comment>
<dbReference type="Gene3D" id="3.60.20.10">
    <property type="entry name" value="Glutamine Phosphoribosylpyrophosphate, subunit 1, domain 1"/>
    <property type="match status" value="1"/>
</dbReference>
<evidence type="ECO:0000256" key="16">
    <source>
        <dbReference type="ARBA" id="ARBA00029440"/>
    </source>
</evidence>
<keyword evidence="11" id="KW-0560">Oxidoreductase</keyword>
<proteinExistence type="inferred from homology"/>
<dbReference type="CDD" id="cd02808">
    <property type="entry name" value="GltS_FMN"/>
    <property type="match status" value="1"/>
</dbReference>
<keyword evidence="14" id="KW-0314">Glutamate biosynthesis</keyword>
<keyword evidence="15" id="KW-0003">3Fe-4S</keyword>
<keyword evidence="10" id="KW-0315">Glutamine amidotransferase</keyword>
<evidence type="ECO:0000256" key="5">
    <source>
        <dbReference type="ARBA" id="ARBA00022605"/>
    </source>
</evidence>
<dbReference type="GO" id="GO:0019676">
    <property type="term" value="P:ammonia assimilation cycle"/>
    <property type="evidence" value="ECO:0007669"/>
    <property type="project" value="TreeGrafter"/>
</dbReference>
<dbReference type="InterPro" id="IPR050711">
    <property type="entry name" value="ET-N_metabolism_enzyme"/>
</dbReference>
<dbReference type="RefSeq" id="WP_093260217.1">
    <property type="nucleotide sequence ID" value="NZ_FNKK01000002.1"/>
</dbReference>
<keyword evidence="6" id="KW-0285">Flavoprotein</keyword>
<comment type="cofactor">
    <cofactor evidence="3">
        <name>FAD</name>
        <dbReference type="ChEBI" id="CHEBI:57692"/>
    </cofactor>
</comment>
<keyword evidence="12" id="KW-0408">Iron</keyword>
<keyword evidence="20" id="KW-1185">Reference proteome</keyword>
<gene>
    <name evidence="19" type="ORF">SAMN04489764_3541</name>
</gene>
<dbReference type="SUPFAM" id="SSF56235">
    <property type="entry name" value="N-terminal nucleophile aminohydrolases (Ntn hydrolases)"/>
    <property type="match status" value="1"/>
</dbReference>
<keyword evidence="7" id="KW-0288">FMN</keyword>
<dbReference type="GO" id="GO:0015930">
    <property type="term" value="F:glutamate synthase activity"/>
    <property type="evidence" value="ECO:0007669"/>
    <property type="project" value="InterPro"/>
</dbReference>
<keyword evidence="5" id="KW-0028">Amino-acid biosynthesis</keyword>
<dbReference type="FunFam" id="2.160.20.60:FF:000001">
    <property type="entry name" value="Glutamate synthase, large subunit"/>
    <property type="match status" value="1"/>
</dbReference>
<protein>
    <submittedName>
        <fullName evidence="19">Glutamate synthase (NADH) large subunit</fullName>
    </submittedName>
</protein>
<dbReference type="GO" id="GO:0006537">
    <property type="term" value="P:glutamate biosynthetic process"/>
    <property type="evidence" value="ECO:0007669"/>
    <property type="project" value="UniProtKB-KW"/>
</dbReference>
<dbReference type="FunFam" id="3.20.20.70:FF:000031">
    <property type="entry name" value="Glutamate synthase 1 [NADH]"/>
    <property type="match status" value="1"/>
</dbReference>
<dbReference type="EMBL" id="FNKK01000002">
    <property type="protein sequence ID" value="SDR11564.1"/>
    <property type="molecule type" value="Genomic_DNA"/>
</dbReference>
<dbReference type="CDD" id="cd00713">
    <property type="entry name" value="GltS"/>
    <property type="match status" value="1"/>
</dbReference>
<dbReference type="InterPro" id="IPR006982">
    <property type="entry name" value="Glu_synth_centr_N"/>
</dbReference>
<evidence type="ECO:0000256" key="12">
    <source>
        <dbReference type="ARBA" id="ARBA00023004"/>
    </source>
</evidence>
<dbReference type="Gene3D" id="3.20.20.70">
    <property type="entry name" value="Aldolase class I"/>
    <property type="match status" value="2"/>
</dbReference>
<evidence type="ECO:0000256" key="8">
    <source>
        <dbReference type="ARBA" id="ARBA00022723"/>
    </source>
</evidence>
<dbReference type="Pfam" id="PF01645">
    <property type="entry name" value="Glu_synthase"/>
    <property type="match status" value="1"/>
</dbReference>
<dbReference type="InterPro" id="IPR001202">
    <property type="entry name" value="WW_dom"/>
</dbReference>
<dbReference type="GO" id="GO:0051538">
    <property type="term" value="F:3 iron, 4 sulfur cluster binding"/>
    <property type="evidence" value="ECO:0007669"/>
    <property type="project" value="UniProtKB-KW"/>
</dbReference>
<dbReference type="InterPro" id="IPR002932">
    <property type="entry name" value="Glu_synthdom"/>
</dbReference>
<dbReference type="Pfam" id="PF01493">
    <property type="entry name" value="GXGXG"/>
    <property type="match status" value="1"/>
</dbReference>
<evidence type="ECO:0000256" key="4">
    <source>
        <dbReference type="ARBA" id="ARBA00009716"/>
    </source>
</evidence>
<name>A0A1H1GE85_9ACTN</name>
<dbReference type="STRING" id="35622.SAMN04489764_3541"/>
<dbReference type="InterPro" id="IPR017932">
    <property type="entry name" value="GATase_2_dom"/>
</dbReference>
<dbReference type="InterPro" id="IPR002489">
    <property type="entry name" value="Glu_synth_asu_C"/>
</dbReference>
<evidence type="ECO:0000256" key="10">
    <source>
        <dbReference type="ARBA" id="ARBA00022962"/>
    </source>
</evidence>
<evidence type="ECO:0000259" key="17">
    <source>
        <dbReference type="PROSITE" id="PS50020"/>
    </source>
</evidence>
<dbReference type="PROSITE" id="PS51278">
    <property type="entry name" value="GATASE_TYPE_2"/>
    <property type="match status" value="1"/>
</dbReference>
<dbReference type="InterPro" id="IPR029055">
    <property type="entry name" value="Ntn_hydrolases_N"/>
</dbReference>
<comment type="cofactor">
    <cofactor evidence="1">
        <name>FMN</name>
        <dbReference type="ChEBI" id="CHEBI:58210"/>
    </cofactor>
</comment>
<keyword evidence="8" id="KW-0479">Metal-binding</keyword>
<keyword evidence="9" id="KW-0274">FAD</keyword>
<evidence type="ECO:0000256" key="2">
    <source>
        <dbReference type="ARBA" id="ARBA00001927"/>
    </source>
</evidence>
<sequence>MPAARFGFPEPQGLYHPANEHDACGVAMVADIAGRRSHDIVTKALTALCNLDHRGAKGSEPDTGDGAGILTQIPDGFLRAVTDFTLPQPGAYAAGIAFLPTDAEARRTAVRTIEKIAAEEGLTVLGWRDLPVDTAHCGPSARAVMPYFAQLFISSPGGETGIDLDRLAFCLRKRAEHEADVYFPSLSARTIVYKGMLTTPQLEPFFPDLSDERFETAIALVHSRFSTNTFPSWPLAHPYRYIAHNGEINTVKGNRNWMRAREAMLETGLIPGDLSRLFPICTPDASDTASFDECLELLHLGGRSLPHAVLMMIPEAWENHTEMDAARRAFYEFHSTLMEAWDGPASITFSDGTLVGAVLDRNGLRPGRFWVTADGLVVLASEAGVLDIPPEDVVRKGRLQPGKMFLVDTSRGRIIEDDEIKAELASALPYAEWLHAGLVRFEELPARQREIPSHEALVKRQQTFGYTEEELRVILTPMARTGAEPIGSMGTDTPVAVLSERPRLLFDYFSQLFAQVTNPPLDAIREELVTSLQSTIGPEGNLLAPGPASCRRLVLPYPVIDNDELAKIIHINDEGDLPGFQPYVVSGLYDVAGGGEALVARLEDICAEVSRAIDDGARIIVLSDRGSSASRAPIPSLMLTGAVHHHLIREKTRTRVGLVVETGEARECHHMALLIGYGASAVNPYLAIETVEDLVASGKLQLDARTAVRNMIKAYGKGVLKIMSKMGVSTVASYTGAQIFEALGLGQEVIDTCFTGTVSRLGGVGFDVLAREVAERHARAYPRAENAHRRLEVGGEYQWRREGEPHLFNPETVFKLQHATRTRRYEIFKEYTDLVDRQAEKLMTLRGLFKLKTGVRPPVPIDEVEPVESIVKRFSTGAMSYGSISAEAHETLAIAMNRLGGKSNTGEGGEDPERLYDPQRRSAIKQVASGRFGVTSEYLVNADDLQIKMAQGAKPGEGGQLPGHKVYPWIAKTRHSTPGVGLISPPPHHDIYSIEDLAQLIHDLKNANPAARVHVKLVAEVGVGTVAAGVSKAHADVVLISGHDGGTGASPLTSIKHAGVPWELGLAETQQTLLLNGLRDRIVVQVDGQLKTGRDVIVAALLGAEEYGFATAPLVVSGCVMMRVCHLDTCPVGIATQNPELRKRFSGKPEFVINFFEFVAQEVREHLAALGFRSLDEAIGHSELLDTRRAEEHWKAAGLDLSPILHRPDLPESVSLRRTTDQDHGLDKALDNTLIQLAEGALTLGERVTLELPIRNVNRTVGTMLGHEVTKRYGGAGLPDNTIDISFTGSAGNSFGAFVPRGITLRLIGDANDYLGKGLSGGRITVRPHPDAPFAAETQVVSGNVGLYGATSGEVFIRGIVGERFCVRNSGATAVVEGVGDHGCEYMTGGRAVILGPTGRNLAAGMSGGIAYVLDLVTERVNREMVDIEPLSDADAEFLREIVERHLAETGSAVAKGLLADWDAALTRFSKIMPKDYKRVLAARAAAEAEGRDVDEAVMAAAHG</sequence>
<dbReference type="PROSITE" id="PS50020">
    <property type="entry name" value="WW_DOMAIN_2"/>
    <property type="match status" value="1"/>
</dbReference>
<dbReference type="FunFam" id="3.60.20.10:FF:000001">
    <property type="entry name" value="Glutamate synthase, large subunit"/>
    <property type="match status" value="1"/>
</dbReference>
<dbReference type="Pfam" id="PF00310">
    <property type="entry name" value="GATase_2"/>
    <property type="match status" value="1"/>
</dbReference>
<dbReference type="OrthoDB" id="9758182at2"/>
<evidence type="ECO:0000256" key="13">
    <source>
        <dbReference type="ARBA" id="ARBA00023014"/>
    </source>
</evidence>
<evidence type="ECO:0000256" key="1">
    <source>
        <dbReference type="ARBA" id="ARBA00001917"/>
    </source>
</evidence>
<dbReference type="Gene3D" id="2.160.20.60">
    <property type="entry name" value="Glutamate synthase, alpha subunit, C-terminal domain"/>
    <property type="match status" value="1"/>
</dbReference>
<dbReference type="PANTHER" id="PTHR11938:SF133">
    <property type="entry name" value="GLUTAMATE SYNTHASE (NADH)"/>
    <property type="match status" value="1"/>
</dbReference>
<evidence type="ECO:0000256" key="3">
    <source>
        <dbReference type="ARBA" id="ARBA00001974"/>
    </source>
</evidence>
<comment type="cofactor">
    <cofactor evidence="2">
        <name>[3Fe-4S] cluster</name>
        <dbReference type="ChEBI" id="CHEBI:21137"/>
    </cofactor>
</comment>
<dbReference type="Pfam" id="PF04898">
    <property type="entry name" value="Glu_syn_central"/>
    <property type="match status" value="1"/>
</dbReference>
<feature type="domain" description="WW" evidence="17">
    <location>
        <begin position="311"/>
        <end position="346"/>
    </location>
</feature>
<evidence type="ECO:0000256" key="14">
    <source>
        <dbReference type="ARBA" id="ARBA00023164"/>
    </source>
</evidence>
<dbReference type="InterPro" id="IPR013785">
    <property type="entry name" value="Aldolase_TIM"/>
</dbReference>
<dbReference type="SUPFAM" id="SSF51395">
    <property type="entry name" value="FMN-linked oxidoreductases"/>
    <property type="match status" value="1"/>
</dbReference>
<evidence type="ECO:0000313" key="19">
    <source>
        <dbReference type="EMBL" id="SDR11564.1"/>
    </source>
</evidence>
<dbReference type="Proteomes" id="UP000217103">
    <property type="component" value="Unassembled WGS sequence"/>
</dbReference>